<feature type="transmembrane region" description="Helical" evidence="1">
    <location>
        <begin position="592"/>
        <end position="615"/>
    </location>
</feature>
<feature type="transmembrane region" description="Helical" evidence="1">
    <location>
        <begin position="334"/>
        <end position="353"/>
    </location>
</feature>
<dbReference type="RefSeq" id="WP_126629939.1">
    <property type="nucleotide sequence ID" value="NZ_BIFT01000002.1"/>
</dbReference>
<feature type="transmembrane region" description="Helical" evidence="1">
    <location>
        <begin position="403"/>
        <end position="431"/>
    </location>
</feature>
<protein>
    <submittedName>
        <fullName evidence="2">Uncharacterized protein</fullName>
    </submittedName>
</protein>
<dbReference type="OrthoDB" id="2955510at2"/>
<organism evidence="2 3">
    <name type="scientific">Dictyobacter alpinus</name>
    <dbReference type="NCBI Taxonomy" id="2014873"/>
    <lineage>
        <taxon>Bacteria</taxon>
        <taxon>Bacillati</taxon>
        <taxon>Chloroflexota</taxon>
        <taxon>Ktedonobacteria</taxon>
        <taxon>Ktedonobacterales</taxon>
        <taxon>Dictyobacteraceae</taxon>
        <taxon>Dictyobacter</taxon>
    </lineage>
</organism>
<feature type="transmembrane region" description="Helical" evidence="1">
    <location>
        <begin position="57"/>
        <end position="75"/>
    </location>
</feature>
<feature type="transmembrane region" description="Helical" evidence="1">
    <location>
        <begin position="377"/>
        <end position="397"/>
    </location>
</feature>
<dbReference type="AlphaFoldDB" id="A0A402BEJ4"/>
<name>A0A402BEJ4_9CHLR</name>
<feature type="transmembrane region" description="Helical" evidence="1">
    <location>
        <begin position="549"/>
        <end position="572"/>
    </location>
</feature>
<feature type="transmembrane region" description="Helical" evidence="1">
    <location>
        <begin position="308"/>
        <end position="328"/>
    </location>
</feature>
<evidence type="ECO:0000313" key="3">
    <source>
        <dbReference type="Proteomes" id="UP000287171"/>
    </source>
</evidence>
<keyword evidence="1" id="KW-0812">Transmembrane</keyword>
<evidence type="ECO:0000256" key="1">
    <source>
        <dbReference type="SAM" id="Phobius"/>
    </source>
</evidence>
<reference evidence="3" key="1">
    <citation type="submission" date="2018-12" db="EMBL/GenBank/DDBJ databases">
        <title>Tengunoibacter tsumagoiensis gen. nov., sp. nov., Dictyobacter kobayashii sp. nov., D. alpinus sp. nov., and D. joshuensis sp. nov. and description of Dictyobacteraceae fam. nov. within the order Ktedonobacterales isolated from Tengu-no-mugimeshi.</title>
        <authorList>
            <person name="Wang C.M."/>
            <person name="Zheng Y."/>
            <person name="Sakai Y."/>
            <person name="Toyoda A."/>
            <person name="Minakuchi Y."/>
            <person name="Abe K."/>
            <person name="Yokota A."/>
            <person name="Yabe S."/>
        </authorList>
    </citation>
    <scope>NUCLEOTIDE SEQUENCE [LARGE SCALE GENOMIC DNA]</scope>
    <source>
        <strain evidence="3">Uno16</strain>
    </source>
</reference>
<keyword evidence="1" id="KW-1133">Transmembrane helix</keyword>
<feature type="transmembrane region" description="Helical" evidence="1">
    <location>
        <begin position="167"/>
        <end position="190"/>
    </location>
</feature>
<accession>A0A402BEJ4</accession>
<dbReference type="EMBL" id="BIFT01000002">
    <property type="protein sequence ID" value="GCE29726.1"/>
    <property type="molecule type" value="Genomic_DNA"/>
</dbReference>
<comment type="caution">
    <text evidence="2">The sequence shown here is derived from an EMBL/GenBank/DDBJ whole genome shotgun (WGS) entry which is preliminary data.</text>
</comment>
<feature type="transmembrane region" description="Helical" evidence="1">
    <location>
        <begin position="95"/>
        <end position="119"/>
    </location>
</feature>
<evidence type="ECO:0000313" key="2">
    <source>
        <dbReference type="EMBL" id="GCE29726.1"/>
    </source>
</evidence>
<dbReference type="Proteomes" id="UP000287171">
    <property type="component" value="Unassembled WGS sequence"/>
</dbReference>
<feature type="transmembrane region" description="Helical" evidence="1">
    <location>
        <begin position="23"/>
        <end position="45"/>
    </location>
</feature>
<feature type="transmembrane region" description="Helical" evidence="1">
    <location>
        <begin position="486"/>
        <end position="504"/>
    </location>
</feature>
<keyword evidence="1" id="KW-0472">Membrane</keyword>
<feature type="transmembrane region" description="Helical" evidence="1">
    <location>
        <begin position="211"/>
        <end position="229"/>
    </location>
</feature>
<feature type="transmembrane region" description="Helical" evidence="1">
    <location>
        <begin position="131"/>
        <end position="155"/>
    </location>
</feature>
<gene>
    <name evidence="2" type="ORF">KDA_52100</name>
</gene>
<proteinExistence type="predicted"/>
<feature type="transmembrane region" description="Helical" evidence="1">
    <location>
        <begin position="235"/>
        <end position="253"/>
    </location>
</feature>
<sequence>MVGIVIIKMKLAILSHSFTGNRAIWLAIRALLGLMLAGATIWLAASSMNEQNQAAGLVSLAFFCWMIGWLLDGLLRSGDESLQTHHFTLLPLSSWQVTLGLFGTVCIGVGPVVTLIAYTLPLIIIATKISLLAIIIALPVALLQWIGTLLLASIITEVLHAQAKSRLATEIAAILLGLLLALAFTWWTLFPLFESISRMISSGPAPLLTRLFILLPSGWGLVAVNAAGAHTWPSALGILIGMTVWCGLLFFVWSRLLRRQTRALLGTRPSKSKAGSTREGYQLLATPLFAVISKELIMWRRDPWRARFLRMAFWVGLFSGTIPLIGGWTSFLPWMGAFMIIIIAIPAGNIYAFDGSALWLNLGIPGSERIDIRGRQLAWLLLVAPVTLLLTLTLTWWSQQDWAWPWVLAIVPALLGGTAGLLALVSVFLLVPLTEPWKRNQSPIVTGPDNGQITLQMRLMLLLVIGLGLPPAVIVLAGTLLHLPNMQWFGVLVGIGEGILFPWWSGRLAIQRLEERGSELLNVMRHGKAVQMKRATHTQHEELPKGKSAVIALLIISGILATIPQGIVALIFNLAGIQKRVWFAALYLPPPFQLPASLIFLLLGISALVGAGLLLKSSRKKR</sequence>
<keyword evidence="3" id="KW-1185">Reference proteome</keyword>
<feature type="transmembrane region" description="Helical" evidence="1">
    <location>
        <begin position="459"/>
        <end position="480"/>
    </location>
</feature>